<dbReference type="Proteomes" id="UP001057402">
    <property type="component" value="Chromosome 11"/>
</dbReference>
<organism evidence="1 2">
    <name type="scientific">Melastoma candidum</name>
    <dbReference type="NCBI Taxonomy" id="119954"/>
    <lineage>
        <taxon>Eukaryota</taxon>
        <taxon>Viridiplantae</taxon>
        <taxon>Streptophyta</taxon>
        <taxon>Embryophyta</taxon>
        <taxon>Tracheophyta</taxon>
        <taxon>Spermatophyta</taxon>
        <taxon>Magnoliopsida</taxon>
        <taxon>eudicotyledons</taxon>
        <taxon>Gunneridae</taxon>
        <taxon>Pentapetalae</taxon>
        <taxon>rosids</taxon>
        <taxon>malvids</taxon>
        <taxon>Myrtales</taxon>
        <taxon>Melastomataceae</taxon>
        <taxon>Melastomatoideae</taxon>
        <taxon>Melastomateae</taxon>
        <taxon>Melastoma</taxon>
    </lineage>
</organism>
<name>A0ACB9LN65_9MYRT</name>
<evidence type="ECO:0000313" key="1">
    <source>
        <dbReference type="EMBL" id="KAI4312810.1"/>
    </source>
</evidence>
<keyword evidence="2" id="KW-1185">Reference proteome</keyword>
<evidence type="ECO:0000313" key="2">
    <source>
        <dbReference type="Proteomes" id="UP001057402"/>
    </source>
</evidence>
<gene>
    <name evidence="1" type="ORF">MLD38_037601</name>
</gene>
<proteinExistence type="predicted"/>
<sequence length="98" mass="10739">MVLSPKTTYQVSFIVKMSSRSIGWRDPVTFNLYLPDGSTQGSTENLKDKPKEEWFNIPIGSFMTNPKNDGELSFALGGGGGQWKSGLVIKGVLLQAQD</sequence>
<accession>A0ACB9LN65</accession>
<reference evidence="2" key="1">
    <citation type="journal article" date="2023" name="Front. Plant Sci.">
        <title>Chromosomal-level genome assembly of Melastoma candidum provides insights into trichome evolution.</title>
        <authorList>
            <person name="Zhong Y."/>
            <person name="Wu W."/>
            <person name="Sun C."/>
            <person name="Zou P."/>
            <person name="Liu Y."/>
            <person name="Dai S."/>
            <person name="Zhou R."/>
        </authorList>
    </citation>
    <scope>NUCLEOTIDE SEQUENCE [LARGE SCALE GENOMIC DNA]</scope>
</reference>
<comment type="caution">
    <text evidence="1">The sequence shown here is derived from an EMBL/GenBank/DDBJ whole genome shotgun (WGS) entry which is preliminary data.</text>
</comment>
<dbReference type="EMBL" id="CM042890">
    <property type="protein sequence ID" value="KAI4312810.1"/>
    <property type="molecule type" value="Genomic_DNA"/>
</dbReference>
<protein>
    <submittedName>
        <fullName evidence="1">Uncharacterized protein</fullName>
    </submittedName>
</protein>